<dbReference type="Gene3D" id="3.90.190.20">
    <property type="entry name" value="Mur ligase, C-terminal domain"/>
    <property type="match status" value="1"/>
</dbReference>
<keyword evidence="7 8" id="KW-0961">Cell wall biogenesis/degradation</keyword>
<feature type="binding site" evidence="7">
    <location>
        <begin position="139"/>
        <end position="145"/>
    </location>
    <ligand>
        <name>ATP</name>
        <dbReference type="ChEBI" id="CHEBI:30616"/>
    </ligand>
</feature>
<gene>
    <name evidence="7 12" type="primary">murD</name>
    <name evidence="12" type="ORF">NCTC10465_00054</name>
</gene>
<evidence type="ECO:0000259" key="10">
    <source>
        <dbReference type="Pfam" id="PF02875"/>
    </source>
</evidence>
<evidence type="ECO:0000256" key="8">
    <source>
        <dbReference type="RuleBase" id="RU003664"/>
    </source>
</evidence>
<evidence type="ECO:0000256" key="1">
    <source>
        <dbReference type="ARBA" id="ARBA00004496"/>
    </source>
</evidence>
<evidence type="ECO:0000256" key="9">
    <source>
        <dbReference type="SAM" id="MobiDB-lite"/>
    </source>
</evidence>
<dbReference type="InterPro" id="IPR036565">
    <property type="entry name" value="Mur-like_cat_sf"/>
</dbReference>
<dbReference type="GO" id="GO:0071555">
    <property type="term" value="P:cell wall organization"/>
    <property type="evidence" value="ECO:0007669"/>
    <property type="project" value="UniProtKB-KW"/>
</dbReference>
<dbReference type="EC" id="6.3.2.9" evidence="7 8"/>
<evidence type="ECO:0000256" key="4">
    <source>
        <dbReference type="ARBA" id="ARBA00022598"/>
    </source>
</evidence>
<comment type="similarity">
    <text evidence="7">Belongs to the MurCDEF family.</text>
</comment>
<sequence>MSQLSATQSPVSPASTNQSMPSASSMIQRGNGLQVVVGLGKSGLSAVNYLHALGYPVAVTDAGLPKLAEHLPTNIVTKFGALDGELLSVADRIIISPGIDPYLPVFDGARARKIAIVSDIQLFHEVAKQRDIPIIAITGSNAKSTVTTLVGEMVKNAGVKVGVGGNLGTPALDLLLEPIQMAVLELSSFQLQTTTNLAAKVATVLNMSPDHLDRHGNMLGYHQAKHRIFQGVQSIVVNREDLLSRPLVADDMPTLTFGSNAPDMNQYGLIKDSDGEIWLARGRERLLNEKDVPIKGEHNLVNALSALAIGELAGLPLESMLTTLKNFVGLPHRCEFITTTHQLDCFDDSKGTNIGSTIAAILGLGKVYAPKGKKLAVILGGQGKGQNFAELAKPLMDYAQVVYFIGEDADKIAADLASAGLDAHNPAGIVLTKCQTLEQAVNQAWQDQPTFPALGVLLLSPACASFDQFSGYVERGQVFQRLVKPQ</sequence>
<feature type="domain" description="Mur ligase central" evidence="11">
    <location>
        <begin position="137"/>
        <end position="309"/>
    </location>
</feature>
<dbReference type="SUPFAM" id="SSF53244">
    <property type="entry name" value="MurD-like peptide ligases, peptide-binding domain"/>
    <property type="match status" value="1"/>
</dbReference>
<evidence type="ECO:0000313" key="13">
    <source>
        <dbReference type="Proteomes" id="UP000255230"/>
    </source>
</evidence>
<name>A0A378Q6K8_FAUOS</name>
<evidence type="ECO:0000259" key="11">
    <source>
        <dbReference type="Pfam" id="PF08245"/>
    </source>
</evidence>
<dbReference type="SUPFAM" id="SSF53623">
    <property type="entry name" value="MurD-like peptide ligases, catalytic domain"/>
    <property type="match status" value="1"/>
</dbReference>
<dbReference type="GO" id="GO:0005737">
    <property type="term" value="C:cytoplasm"/>
    <property type="evidence" value="ECO:0007669"/>
    <property type="project" value="UniProtKB-SubCell"/>
</dbReference>
<protein>
    <recommendedName>
        <fullName evidence="7 8">UDP-N-acetylmuramoylalanine--D-glutamate ligase</fullName>
        <ecNumber evidence="7 8">6.3.2.9</ecNumber>
    </recommendedName>
    <alternativeName>
        <fullName evidence="7">D-glutamic acid-adding enzyme</fullName>
    </alternativeName>
    <alternativeName>
        <fullName evidence="7">UDP-N-acetylmuramoyl-L-alanyl-D-glutamate synthetase</fullName>
    </alternativeName>
</protein>
<keyword evidence="6 7" id="KW-0067">ATP-binding</keyword>
<keyword evidence="4 7" id="KW-0436">Ligase</keyword>
<dbReference type="Pfam" id="PF08245">
    <property type="entry name" value="Mur_ligase_M"/>
    <property type="match status" value="1"/>
</dbReference>
<keyword evidence="7 8" id="KW-0133">Cell shape</keyword>
<dbReference type="NCBIfam" id="TIGR01087">
    <property type="entry name" value="murD"/>
    <property type="match status" value="1"/>
</dbReference>
<comment type="pathway">
    <text evidence="2 7 8">Cell wall biogenesis; peptidoglycan biosynthesis.</text>
</comment>
<dbReference type="PANTHER" id="PTHR43692:SF1">
    <property type="entry name" value="UDP-N-ACETYLMURAMOYLALANINE--D-GLUTAMATE LIGASE"/>
    <property type="match status" value="1"/>
</dbReference>
<dbReference type="Gene3D" id="3.40.1190.10">
    <property type="entry name" value="Mur-like, catalytic domain"/>
    <property type="match status" value="1"/>
</dbReference>
<dbReference type="GO" id="GO:0051301">
    <property type="term" value="P:cell division"/>
    <property type="evidence" value="ECO:0007669"/>
    <property type="project" value="UniProtKB-KW"/>
</dbReference>
<proteinExistence type="inferred from homology"/>
<dbReference type="AlphaFoldDB" id="A0A378Q6K8"/>
<feature type="domain" description="Mur ligase C-terminal" evidence="10">
    <location>
        <begin position="332"/>
        <end position="446"/>
    </location>
</feature>
<evidence type="ECO:0000256" key="7">
    <source>
        <dbReference type="HAMAP-Rule" id="MF_00639"/>
    </source>
</evidence>
<dbReference type="InterPro" id="IPR013221">
    <property type="entry name" value="Mur_ligase_cen"/>
</dbReference>
<dbReference type="InterPro" id="IPR005762">
    <property type="entry name" value="MurD"/>
</dbReference>
<dbReference type="Gene3D" id="3.40.50.720">
    <property type="entry name" value="NAD(P)-binding Rossmann-like Domain"/>
    <property type="match status" value="1"/>
</dbReference>
<evidence type="ECO:0000256" key="5">
    <source>
        <dbReference type="ARBA" id="ARBA00022741"/>
    </source>
</evidence>
<dbReference type="EMBL" id="UGPY01000001">
    <property type="protein sequence ID" value="STY96305.1"/>
    <property type="molecule type" value="Genomic_DNA"/>
</dbReference>
<keyword evidence="5 7" id="KW-0547">Nucleotide-binding</keyword>
<evidence type="ECO:0000256" key="2">
    <source>
        <dbReference type="ARBA" id="ARBA00004752"/>
    </source>
</evidence>
<feature type="region of interest" description="Disordered" evidence="9">
    <location>
        <begin position="1"/>
        <end position="25"/>
    </location>
</feature>
<reference evidence="12 13" key="1">
    <citation type="submission" date="2018-06" db="EMBL/GenBank/DDBJ databases">
        <authorList>
            <consortium name="Pathogen Informatics"/>
            <person name="Doyle S."/>
        </authorList>
    </citation>
    <scope>NUCLEOTIDE SEQUENCE [LARGE SCALE GENOMIC DNA]</scope>
    <source>
        <strain evidence="12 13">NCTC10465</strain>
    </source>
</reference>
<evidence type="ECO:0000313" key="12">
    <source>
        <dbReference type="EMBL" id="STY96305.1"/>
    </source>
</evidence>
<dbReference type="Proteomes" id="UP000255230">
    <property type="component" value="Unassembled WGS sequence"/>
</dbReference>
<keyword evidence="3 7" id="KW-0963">Cytoplasm</keyword>
<keyword evidence="7 8" id="KW-0573">Peptidoglycan synthesis</keyword>
<dbReference type="GO" id="GO:0008764">
    <property type="term" value="F:UDP-N-acetylmuramoylalanine-D-glutamate ligase activity"/>
    <property type="evidence" value="ECO:0007669"/>
    <property type="project" value="UniProtKB-UniRule"/>
</dbReference>
<accession>A0A378Q6K8</accession>
<evidence type="ECO:0000256" key="3">
    <source>
        <dbReference type="ARBA" id="ARBA00022490"/>
    </source>
</evidence>
<comment type="subcellular location">
    <subcellularLocation>
        <location evidence="1 7 8">Cytoplasm</location>
    </subcellularLocation>
</comment>
<keyword evidence="7 8" id="KW-0131">Cell cycle</keyword>
<dbReference type="Pfam" id="PF21799">
    <property type="entry name" value="MurD-like_N"/>
    <property type="match status" value="1"/>
</dbReference>
<dbReference type="GO" id="GO:0008360">
    <property type="term" value="P:regulation of cell shape"/>
    <property type="evidence" value="ECO:0007669"/>
    <property type="project" value="UniProtKB-KW"/>
</dbReference>
<dbReference type="InterPro" id="IPR036615">
    <property type="entry name" value="Mur_ligase_C_dom_sf"/>
</dbReference>
<keyword evidence="13" id="KW-1185">Reference proteome</keyword>
<dbReference type="GO" id="GO:0005524">
    <property type="term" value="F:ATP binding"/>
    <property type="evidence" value="ECO:0007669"/>
    <property type="project" value="UniProtKB-UniRule"/>
</dbReference>
<dbReference type="GO" id="GO:0009252">
    <property type="term" value="P:peptidoglycan biosynthetic process"/>
    <property type="evidence" value="ECO:0007669"/>
    <property type="project" value="UniProtKB-UniRule"/>
</dbReference>
<dbReference type="HAMAP" id="MF_00639">
    <property type="entry name" value="MurD"/>
    <property type="match status" value="1"/>
</dbReference>
<comment type="function">
    <text evidence="7 8">Cell wall formation. Catalyzes the addition of glutamate to the nucleotide precursor UDP-N-acetylmuramoyl-L-alanine (UMA).</text>
</comment>
<dbReference type="SUPFAM" id="SSF51984">
    <property type="entry name" value="MurCD N-terminal domain"/>
    <property type="match status" value="1"/>
</dbReference>
<comment type="catalytic activity">
    <reaction evidence="7 8">
        <text>UDP-N-acetyl-alpha-D-muramoyl-L-alanine + D-glutamate + ATP = UDP-N-acetyl-alpha-D-muramoyl-L-alanyl-D-glutamate + ADP + phosphate + H(+)</text>
        <dbReference type="Rhea" id="RHEA:16429"/>
        <dbReference type="ChEBI" id="CHEBI:15378"/>
        <dbReference type="ChEBI" id="CHEBI:29986"/>
        <dbReference type="ChEBI" id="CHEBI:30616"/>
        <dbReference type="ChEBI" id="CHEBI:43474"/>
        <dbReference type="ChEBI" id="CHEBI:83898"/>
        <dbReference type="ChEBI" id="CHEBI:83900"/>
        <dbReference type="ChEBI" id="CHEBI:456216"/>
        <dbReference type="EC" id="6.3.2.9"/>
    </reaction>
</comment>
<dbReference type="Pfam" id="PF02875">
    <property type="entry name" value="Mur_ligase_C"/>
    <property type="match status" value="1"/>
</dbReference>
<organism evidence="12 13">
    <name type="scientific">Faucicola osloensis</name>
    <name type="common">Moraxella osloensis</name>
    <dbReference type="NCBI Taxonomy" id="34062"/>
    <lineage>
        <taxon>Bacteria</taxon>
        <taxon>Pseudomonadati</taxon>
        <taxon>Pseudomonadota</taxon>
        <taxon>Gammaproteobacteria</taxon>
        <taxon>Moraxellales</taxon>
        <taxon>Moraxellaceae</taxon>
        <taxon>Faucicola</taxon>
    </lineage>
</organism>
<dbReference type="UniPathway" id="UPA00219"/>
<keyword evidence="7 8" id="KW-0132">Cell division</keyword>
<evidence type="ECO:0000256" key="6">
    <source>
        <dbReference type="ARBA" id="ARBA00022840"/>
    </source>
</evidence>
<dbReference type="PANTHER" id="PTHR43692">
    <property type="entry name" value="UDP-N-ACETYLMURAMOYLALANINE--D-GLUTAMATE LIGASE"/>
    <property type="match status" value="1"/>
</dbReference>
<dbReference type="InterPro" id="IPR004101">
    <property type="entry name" value="Mur_ligase_C"/>
</dbReference>